<evidence type="ECO:0000256" key="3">
    <source>
        <dbReference type="ARBA" id="ARBA00022989"/>
    </source>
</evidence>
<feature type="compositionally biased region" description="Basic and acidic residues" evidence="6">
    <location>
        <begin position="28"/>
        <end position="66"/>
    </location>
</feature>
<feature type="compositionally biased region" description="Polar residues" evidence="6">
    <location>
        <begin position="85"/>
        <end position="95"/>
    </location>
</feature>
<keyword evidence="2 7" id="KW-0812">Transmembrane</keyword>
<evidence type="ECO:0000256" key="1">
    <source>
        <dbReference type="ARBA" id="ARBA00004540"/>
    </source>
</evidence>
<evidence type="ECO:0000256" key="4">
    <source>
        <dbReference type="ARBA" id="ARBA00023136"/>
    </source>
</evidence>
<dbReference type="AlphaFoldDB" id="A0AAD2JJB4"/>
<feature type="compositionally biased region" description="Polar residues" evidence="6">
    <location>
        <begin position="111"/>
        <end position="132"/>
    </location>
</feature>
<comment type="caution">
    <text evidence="8">The sequence shown here is derived from an EMBL/GenBank/DDBJ whole genome shotgun (WGS) entry which is preliminary data.</text>
</comment>
<name>A0AAD2JJB4_9STRA</name>
<proteinExistence type="predicted"/>
<feature type="compositionally biased region" description="Acidic residues" evidence="6">
    <location>
        <begin position="145"/>
        <end position="156"/>
    </location>
</feature>
<evidence type="ECO:0000256" key="2">
    <source>
        <dbReference type="ARBA" id="ARBA00022692"/>
    </source>
</evidence>
<dbReference type="InterPro" id="IPR041885">
    <property type="entry name" value="MAN1_winged_helix_dom"/>
</dbReference>
<organism evidence="8 9">
    <name type="scientific">Cylindrotheca closterium</name>
    <dbReference type="NCBI Taxonomy" id="2856"/>
    <lineage>
        <taxon>Eukaryota</taxon>
        <taxon>Sar</taxon>
        <taxon>Stramenopiles</taxon>
        <taxon>Ochrophyta</taxon>
        <taxon>Bacillariophyta</taxon>
        <taxon>Bacillariophyceae</taxon>
        <taxon>Bacillariophycidae</taxon>
        <taxon>Bacillariales</taxon>
        <taxon>Bacillariaceae</taxon>
        <taxon>Cylindrotheca</taxon>
    </lineage>
</organism>
<evidence type="ECO:0008006" key="10">
    <source>
        <dbReference type="Google" id="ProtNLM"/>
    </source>
</evidence>
<accession>A0AAD2JJB4</accession>
<dbReference type="Proteomes" id="UP001295423">
    <property type="component" value="Unassembled WGS sequence"/>
</dbReference>
<dbReference type="GO" id="GO:0005637">
    <property type="term" value="C:nuclear inner membrane"/>
    <property type="evidence" value="ECO:0007669"/>
    <property type="project" value="UniProtKB-SubCell"/>
</dbReference>
<feature type="region of interest" description="Disordered" evidence="6">
    <location>
        <begin position="1"/>
        <end position="162"/>
    </location>
</feature>
<feature type="transmembrane region" description="Helical" evidence="7">
    <location>
        <begin position="447"/>
        <end position="465"/>
    </location>
</feature>
<evidence type="ECO:0000256" key="5">
    <source>
        <dbReference type="ARBA" id="ARBA00023242"/>
    </source>
</evidence>
<protein>
    <recommendedName>
        <fullName evidence="10">Man1/Src1 C-terminal domain-containing protein</fullName>
    </recommendedName>
</protein>
<comment type="subcellular location">
    <subcellularLocation>
        <location evidence="1">Nucleus inner membrane</location>
    </subcellularLocation>
</comment>
<reference evidence="8" key="1">
    <citation type="submission" date="2023-08" db="EMBL/GenBank/DDBJ databases">
        <authorList>
            <person name="Audoor S."/>
            <person name="Bilcke G."/>
        </authorList>
    </citation>
    <scope>NUCLEOTIDE SEQUENCE</scope>
</reference>
<keyword evidence="4 7" id="KW-0472">Membrane</keyword>
<evidence type="ECO:0000313" key="9">
    <source>
        <dbReference type="Proteomes" id="UP001295423"/>
    </source>
</evidence>
<dbReference type="EMBL" id="CAKOGP040001881">
    <property type="protein sequence ID" value="CAJ1955237.1"/>
    <property type="molecule type" value="Genomic_DNA"/>
</dbReference>
<sequence>MPRGKRKASEMDSEEEADETPRKLTKREKREAAIARAKESMKADKQKVEARKAKKEGKPIPEEPKPAKTATRKSPVKQSPKRSPPRTNQTRQTVASDEEMDDVKPAASVKPQAQSQPTYSNRKSPPSYSHRSNPIVAAAAPPSPEDVEEEEDDDEIPPPPMASLQAQISHQVLANMAAIQENKPTLHTQPPPAAFENPPEVDGDEVEELVHDENPIVIDEEYLEVTSKPFFSKSTLFWVFLVAIVSYVVMQDDTITEIGGASTAFVEEAPCFKDNVMVDQETGVINSCADNGGLACPDGGTCKFGKLVQCISKHYEVSENKDSCVLTSLSKEKVAAIQVVLEEKTLQGGCHISADEYSMFPYKDIQLANPLVIANDPLEVSIVENEFNVQRNNGVLHIGLKSDYNLKKPMHCLAASAVTSFLGTVGGLMVSAFHFFFATAFELFMEYPGPSSIVILVVFILQMFLRRRSYRKQLADDVSKIRQFAYDYLQDSPDMSHIALHVRDHIVMERYPKKKRNYLKKDVWPRVVPDLKADNRIRKTTRIVEGQPKDAWQWVAAVTSAKKKPQTIQ</sequence>
<keyword evidence="3 7" id="KW-1133">Transmembrane helix</keyword>
<keyword evidence="9" id="KW-1185">Reference proteome</keyword>
<feature type="compositionally biased region" description="Basic residues" evidence="6">
    <location>
        <begin position="70"/>
        <end position="84"/>
    </location>
</feature>
<evidence type="ECO:0000256" key="7">
    <source>
        <dbReference type="SAM" id="Phobius"/>
    </source>
</evidence>
<keyword evidence="5" id="KW-0539">Nucleus</keyword>
<evidence type="ECO:0000313" key="8">
    <source>
        <dbReference type="EMBL" id="CAJ1955237.1"/>
    </source>
</evidence>
<dbReference type="Gene3D" id="1.10.10.1180">
    <property type="entry name" value="MAN1, winged-helix domain"/>
    <property type="match status" value="1"/>
</dbReference>
<feature type="transmembrane region" description="Helical" evidence="7">
    <location>
        <begin position="412"/>
        <end position="441"/>
    </location>
</feature>
<evidence type="ECO:0000256" key="6">
    <source>
        <dbReference type="SAM" id="MobiDB-lite"/>
    </source>
</evidence>
<gene>
    <name evidence="8" type="ORF">CYCCA115_LOCUS15652</name>
</gene>